<comment type="caution">
    <text evidence="3">The sequence shown here is derived from an EMBL/GenBank/DDBJ whole genome shotgun (WGS) entry which is preliminary data.</text>
</comment>
<dbReference type="SMART" id="SM01085">
    <property type="entry name" value="CK_II_beta"/>
    <property type="match status" value="1"/>
</dbReference>
<dbReference type="AlphaFoldDB" id="A0AAU9IZ72"/>
<organism evidence="3 4">
    <name type="scientific">Blepharisma stoltei</name>
    <dbReference type="NCBI Taxonomy" id="1481888"/>
    <lineage>
        <taxon>Eukaryota</taxon>
        <taxon>Sar</taxon>
        <taxon>Alveolata</taxon>
        <taxon>Ciliophora</taxon>
        <taxon>Postciliodesmatophora</taxon>
        <taxon>Heterotrichea</taxon>
        <taxon>Heterotrichida</taxon>
        <taxon>Blepharismidae</taxon>
        <taxon>Blepharisma</taxon>
    </lineage>
</organism>
<dbReference type="PANTHER" id="PTHR11740">
    <property type="entry name" value="CASEIN KINASE II SUBUNIT BETA"/>
    <property type="match status" value="1"/>
</dbReference>
<comment type="subunit">
    <text evidence="2">Tetramer of two alpha and two beta subunits.</text>
</comment>
<dbReference type="GO" id="GO:0005956">
    <property type="term" value="C:protein kinase CK2 complex"/>
    <property type="evidence" value="ECO:0007669"/>
    <property type="project" value="UniProtKB-UniRule"/>
</dbReference>
<name>A0AAU9IZ72_9CILI</name>
<dbReference type="InterPro" id="IPR035991">
    <property type="entry name" value="Casein_kinase_II_beta-like"/>
</dbReference>
<dbReference type="EMBL" id="CAJZBQ010000020">
    <property type="protein sequence ID" value="CAG9318344.1"/>
    <property type="molecule type" value="Genomic_DNA"/>
</dbReference>
<gene>
    <name evidence="3" type="ORF">BSTOLATCC_MIC20818</name>
</gene>
<evidence type="ECO:0000256" key="1">
    <source>
        <dbReference type="ARBA" id="ARBA00006941"/>
    </source>
</evidence>
<dbReference type="GO" id="GO:0019887">
    <property type="term" value="F:protein kinase regulator activity"/>
    <property type="evidence" value="ECO:0007669"/>
    <property type="project" value="InterPro"/>
</dbReference>
<dbReference type="PANTHER" id="PTHR11740:SF0">
    <property type="entry name" value="CASEIN KINASE II SUBUNIT BETA"/>
    <property type="match status" value="1"/>
</dbReference>
<accession>A0AAU9IZ72</accession>
<evidence type="ECO:0000256" key="2">
    <source>
        <dbReference type="RuleBase" id="RU361268"/>
    </source>
</evidence>
<proteinExistence type="inferred from homology"/>
<dbReference type="InterPro" id="IPR016149">
    <property type="entry name" value="Casein_kin_II_reg-sub_N"/>
</dbReference>
<dbReference type="GO" id="GO:0005737">
    <property type="term" value="C:cytoplasm"/>
    <property type="evidence" value="ECO:0007669"/>
    <property type="project" value="TreeGrafter"/>
</dbReference>
<comment type="similarity">
    <text evidence="1 2">Belongs to the casein kinase 2 subunit beta family.</text>
</comment>
<evidence type="ECO:0000313" key="3">
    <source>
        <dbReference type="EMBL" id="CAG9318344.1"/>
    </source>
</evidence>
<dbReference type="PRINTS" id="PR00472">
    <property type="entry name" value="CASNKINASEII"/>
</dbReference>
<sequence>MILSKEVPDDEDFDNEVFMGVYQSAIDLYGQIHARFIRSPLGLAIMKEKYLSGEFGICPRALCDGQNALPLGESEELREYGVRLFCPKCKEAYIPSRRYENVDGACFGMSFPHILLETYTDLYIYEKGEEFIPKLYGFKIYGHRGSEYYEEPIEIEEEEKFVEEAKEAVN</sequence>
<dbReference type="Gene3D" id="1.10.1820.10">
    <property type="entry name" value="protein kinase ck2 holoenzyme, chain C, domain 1"/>
    <property type="match status" value="1"/>
</dbReference>
<dbReference type="SUPFAM" id="SSF57798">
    <property type="entry name" value="Casein kinase II beta subunit"/>
    <property type="match status" value="1"/>
</dbReference>
<evidence type="ECO:0000313" key="4">
    <source>
        <dbReference type="Proteomes" id="UP001162131"/>
    </source>
</evidence>
<protein>
    <recommendedName>
        <fullName evidence="2">Casein kinase II subunit beta</fullName>
        <shortName evidence="2">CK II beta</shortName>
    </recommendedName>
</protein>
<dbReference type="Proteomes" id="UP001162131">
    <property type="component" value="Unassembled WGS sequence"/>
</dbReference>
<dbReference type="PROSITE" id="PS01101">
    <property type="entry name" value="CK2_BETA"/>
    <property type="match status" value="1"/>
</dbReference>
<keyword evidence="4" id="KW-1185">Reference proteome</keyword>
<dbReference type="InterPro" id="IPR000704">
    <property type="entry name" value="Casein_kinase_II_reg-sub"/>
</dbReference>
<reference evidence="3" key="1">
    <citation type="submission" date="2021-09" db="EMBL/GenBank/DDBJ databases">
        <authorList>
            <consortium name="AG Swart"/>
            <person name="Singh M."/>
            <person name="Singh A."/>
            <person name="Seah K."/>
            <person name="Emmerich C."/>
        </authorList>
    </citation>
    <scope>NUCLEOTIDE SEQUENCE</scope>
    <source>
        <strain evidence="3">ATCC30299</strain>
    </source>
</reference>
<dbReference type="Pfam" id="PF01214">
    <property type="entry name" value="CK_II_beta"/>
    <property type="match status" value="1"/>
</dbReference>
<dbReference type="FunFam" id="2.20.25.20:FF:000001">
    <property type="entry name" value="Casein kinase II subunit beta"/>
    <property type="match status" value="1"/>
</dbReference>
<dbReference type="Gene3D" id="2.20.25.20">
    <property type="match status" value="1"/>
</dbReference>